<dbReference type="InterPro" id="IPR029228">
    <property type="entry name" value="Alkyl_sulf_dimr"/>
</dbReference>
<dbReference type="InterPro" id="IPR001279">
    <property type="entry name" value="Metallo-B-lactamas"/>
</dbReference>
<dbReference type="Gene3D" id="3.60.15.30">
    <property type="entry name" value="Metallo-beta-lactamase domain"/>
    <property type="match status" value="1"/>
</dbReference>
<dbReference type="InterPro" id="IPR038536">
    <property type="entry name" value="Alkyl/aryl-sulf_dimr_sf"/>
</dbReference>
<dbReference type="PANTHER" id="PTHR43223">
    <property type="entry name" value="ALKYL/ARYL-SULFATASE"/>
    <property type="match status" value="1"/>
</dbReference>
<dbReference type="GO" id="GO:0018909">
    <property type="term" value="P:dodecyl sulfate metabolic process"/>
    <property type="evidence" value="ECO:0007669"/>
    <property type="project" value="InterPro"/>
</dbReference>
<dbReference type="AlphaFoldDB" id="A0AAP2W9C2"/>
<dbReference type="RefSeq" id="WP_231061639.1">
    <property type="nucleotide sequence ID" value="NZ_JAJNOR010000001.1"/>
</dbReference>
<dbReference type="SUPFAM" id="SSF56281">
    <property type="entry name" value="Metallo-hydrolase/oxidoreductase"/>
    <property type="match status" value="1"/>
</dbReference>
<dbReference type="EMBL" id="JAJNOR010000001">
    <property type="protein sequence ID" value="MCD2491727.1"/>
    <property type="molecule type" value="Genomic_DNA"/>
</dbReference>
<dbReference type="InterPro" id="IPR036866">
    <property type="entry name" value="RibonucZ/Hydroxyglut_hydro"/>
</dbReference>
<evidence type="ECO:0000313" key="3">
    <source>
        <dbReference type="Proteomes" id="UP001299265"/>
    </source>
</evidence>
<dbReference type="Pfam" id="PF14863">
    <property type="entry name" value="Alkyl_sulf_dimr"/>
    <property type="match status" value="1"/>
</dbReference>
<evidence type="ECO:0000259" key="1">
    <source>
        <dbReference type="SMART" id="SM00849"/>
    </source>
</evidence>
<dbReference type="GO" id="GO:0018741">
    <property type="term" value="F:linear primary-alkylsulfatase activity"/>
    <property type="evidence" value="ECO:0007669"/>
    <property type="project" value="InterPro"/>
</dbReference>
<dbReference type="SMART" id="SM00849">
    <property type="entry name" value="Lactamase_B"/>
    <property type="match status" value="1"/>
</dbReference>
<feature type="domain" description="Metallo-beta-lactamase" evidence="1">
    <location>
        <begin position="37"/>
        <end position="248"/>
    </location>
</feature>
<gene>
    <name evidence="2" type="ORF">LQE92_03695</name>
</gene>
<dbReference type="PANTHER" id="PTHR43223:SF2">
    <property type="entry name" value="METALLO-BETA-LACTAMASE DOMAIN-CONTAINING PROTEIN"/>
    <property type="match status" value="1"/>
</dbReference>
<dbReference type="Pfam" id="PF00753">
    <property type="entry name" value="Lactamase_B"/>
    <property type="match status" value="1"/>
</dbReference>
<protein>
    <submittedName>
        <fullName evidence="2">Alkyl/aryl-sulfatase</fullName>
    </submittedName>
</protein>
<dbReference type="Gene3D" id="1.25.40.880">
    <property type="entry name" value="Alkyl sulfatase, dimerisation domain"/>
    <property type="match status" value="1"/>
</dbReference>
<proteinExistence type="predicted"/>
<accession>A0AAP2W9C2</accession>
<dbReference type="CDD" id="cd07710">
    <property type="entry name" value="arylsulfatase_Sdsa1-like_MBL-fold"/>
    <property type="match status" value="1"/>
</dbReference>
<dbReference type="InterPro" id="IPR044097">
    <property type="entry name" value="Bds1/SdsA1_MBL-fold"/>
</dbReference>
<dbReference type="Proteomes" id="UP001299265">
    <property type="component" value="Unassembled WGS sequence"/>
</dbReference>
<dbReference type="GO" id="GO:0046983">
    <property type="term" value="F:protein dimerization activity"/>
    <property type="evidence" value="ECO:0007669"/>
    <property type="project" value="InterPro"/>
</dbReference>
<keyword evidence="3" id="KW-1185">Reference proteome</keyword>
<reference evidence="2 3" key="1">
    <citation type="submission" date="2021-11" db="EMBL/GenBank/DDBJ databases">
        <title>Lacrimispora sp. nov. NSJ-141 isolated from human feces.</title>
        <authorList>
            <person name="Abdugheni R."/>
        </authorList>
    </citation>
    <scope>NUCLEOTIDE SEQUENCE [LARGE SCALE GENOMIC DNA]</scope>
    <source>
        <strain evidence="2 3">NSJ-141</strain>
    </source>
</reference>
<dbReference type="InterPro" id="IPR052195">
    <property type="entry name" value="Bact_Alkyl/Aryl-Sulfatase"/>
</dbReference>
<evidence type="ECO:0000313" key="2">
    <source>
        <dbReference type="EMBL" id="MCD2491727.1"/>
    </source>
</evidence>
<organism evidence="2 3">
    <name type="scientific">Lientehia hominis</name>
    <dbReference type="NCBI Taxonomy" id="2897778"/>
    <lineage>
        <taxon>Bacteria</taxon>
        <taxon>Bacillati</taxon>
        <taxon>Bacillota</taxon>
        <taxon>Clostridia</taxon>
        <taxon>Lachnospirales</taxon>
        <taxon>Lachnospiraceae</taxon>
        <taxon>Lientehia</taxon>
    </lineage>
</organism>
<sequence length="428" mass="48204">MLTKDGCKQLRDFTEKNYKETISEVAEGVWFVLGAGHSNAVFVETDFGIILIDTLDTLERGEKLLGIIRQNTGKEVKTIIYTHGHPDHRGGAGAFLESRPEIIAFEPKCAELEKADLLQDIQKLRGTRQFGYSLTDEEAVSQGIGVREGITHGERRAFVSPTTVYRQDTVTREIDGIQVEMVRLPGEAEDQIMIWFPQKEVLCCGDNYYGCFPNLYAIRGGQYRDIAQWIDSLDKIMSYPASCLLSGHTAAVLGHEEIKRTLGNFRNAFEYILIHALEGMNAGKSAEQLASELSLPPEYAELPYLVEHYGCVEWTIRAIYTAYLGWFDGNPTNLHPLSPGIHSKKMTALAGGAQNVWKTARKAMEEKEYQWCLELCDLLLSNDETACGEALLLKARALERIAEYETSANGRHYYLEYARELREKNKKG</sequence>
<name>A0AAP2W9C2_9FIRM</name>
<comment type="caution">
    <text evidence="2">The sequence shown here is derived from an EMBL/GenBank/DDBJ whole genome shotgun (WGS) entry which is preliminary data.</text>
</comment>